<organism evidence="1 3">
    <name type="scientific">Snodgrassella alvi</name>
    <dbReference type="NCBI Taxonomy" id="1196083"/>
    <lineage>
        <taxon>Bacteria</taxon>
        <taxon>Pseudomonadati</taxon>
        <taxon>Pseudomonadota</taxon>
        <taxon>Betaproteobacteria</taxon>
        <taxon>Neisseriales</taxon>
        <taxon>Neisseriaceae</taxon>
        <taxon>Snodgrassella</taxon>
    </lineage>
</organism>
<proteinExistence type="predicted"/>
<dbReference type="RefSeq" id="WP_037404891.1">
    <property type="nucleotide sequence ID" value="NZ_MEIP01000014.1"/>
</dbReference>
<accession>A0A066TIH8</accession>
<protein>
    <submittedName>
        <fullName evidence="1">MmcQ family protein</fullName>
    </submittedName>
</protein>
<dbReference type="SUPFAM" id="SSF142906">
    <property type="entry name" value="YjbR-like"/>
    <property type="match status" value="1"/>
</dbReference>
<evidence type="ECO:0000313" key="4">
    <source>
        <dbReference type="Proteomes" id="UP000231484"/>
    </source>
</evidence>
<dbReference type="EMBL" id="MEIQ01000040">
    <property type="protein sequence ID" value="PIT50615.1"/>
    <property type="molecule type" value="Genomic_DNA"/>
</dbReference>
<dbReference type="eggNOG" id="COG2315">
    <property type="taxonomic scope" value="Bacteria"/>
</dbReference>
<evidence type="ECO:0000313" key="2">
    <source>
        <dbReference type="EMBL" id="PIT50615.1"/>
    </source>
</evidence>
<dbReference type="PANTHER" id="PTHR35145:SF1">
    <property type="entry name" value="CYTOPLASMIC PROTEIN"/>
    <property type="match status" value="1"/>
</dbReference>
<gene>
    <name evidence="1" type="ORF">BHC46_06600</name>
    <name evidence="2" type="ORF">BHC48_06170</name>
</gene>
<dbReference type="Proteomes" id="UP000229970">
    <property type="component" value="Unassembled WGS sequence"/>
</dbReference>
<evidence type="ECO:0000313" key="1">
    <source>
        <dbReference type="EMBL" id="PIT47936.1"/>
    </source>
</evidence>
<dbReference type="InterPro" id="IPR058532">
    <property type="entry name" value="YjbR/MT2646/Rv2570-like"/>
</dbReference>
<evidence type="ECO:0000313" key="3">
    <source>
        <dbReference type="Proteomes" id="UP000229970"/>
    </source>
</evidence>
<dbReference type="PANTHER" id="PTHR35145">
    <property type="entry name" value="CYTOPLASMIC PROTEIN-RELATED"/>
    <property type="match status" value="1"/>
</dbReference>
<comment type="caution">
    <text evidence="1">The sequence shown here is derived from an EMBL/GenBank/DDBJ whole genome shotgun (WGS) entry which is preliminary data.</text>
</comment>
<dbReference type="Proteomes" id="UP000231484">
    <property type="component" value="Unassembled WGS sequence"/>
</dbReference>
<dbReference type="AlphaFoldDB" id="A0A066TIH8"/>
<name>A0A066TIH8_9NEIS</name>
<sequence>MSLKNRLIEYTQTLTDIQIDHPFKKFPDYKVLRHKSNRKWFGLIMVVEKNKLGINTNDKVEIINIKSDPELISTIKNSSGLFPAYHMNKNNWLTILLDGSVPFEQIISLLDYSYKLTI</sequence>
<dbReference type="InterPro" id="IPR007351">
    <property type="entry name" value="YjbR"/>
</dbReference>
<reference evidence="3 4" key="1">
    <citation type="journal article" date="2017" name="MBio">
        <title>Type VI secretion-mediated competition in the bee gut microbiome.</title>
        <authorList>
            <person name="Steele M.I."/>
            <person name="Kwong W.K."/>
            <person name="Powell J.E."/>
            <person name="Whiteley M."/>
            <person name="Moran N.A."/>
        </authorList>
    </citation>
    <scope>NUCLEOTIDE SEQUENCE [LARGE SCALE GENOMIC DNA]</scope>
    <source>
        <strain evidence="2 4">Occ4-2</strain>
        <strain evidence="1 3">Ruf1-X</strain>
    </source>
</reference>
<dbReference type="Pfam" id="PF04237">
    <property type="entry name" value="YjbR"/>
    <property type="match status" value="1"/>
</dbReference>
<dbReference type="EMBL" id="MEIP01000014">
    <property type="protein sequence ID" value="PIT47936.1"/>
    <property type="molecule type" value="Genomic_DNA"/>
</dbReference>
<dbReference type="InterPro" id="IPR038056">
    <property type="entry name" value="YjbR-like_sf"/>
</dbReference>
<dbReference type="Gene3D" id="3.90.1150.30">
    <property type="match status" value="1"/>
</dbReference>